<protein>
    <submittedName>
        <fullName evidence="1">Uncharacterized protein</fullName>
    </submittedName>
</protein>
<dbReference type="OrthoDB" id="2365231at2"/>
<proteinExistence type="predicted"/>
<sequence length="136" mass="14385">MTDIVQLNYPNGAPFYPKTHAQAVDGLAEEIGEAVGDLNYPVTKVNGKTGNVELNAADVGTYTDDEIDDKLTGKVSKVDGKGLSKNDYTDDDKAEVGKITDKQDAILVSPGGSKFTLVVDDDGNLSTEPYEEGAGE</sequence>
<gene>
    <name evidence="1" type="ORF">SAMN02982927_00702</name>
</gene>
<accession>A0A1I2PBI1</accession>
<dbReference type="STRING" id="269670.SAMN02982927_00702"/>
<dbReference type="AlphaFoldDB" id="A0A1I2PBI1"/>
<organism evidence="1 2">
    <name type="scientific">Sporolactobacillus nakayamae</name>
    <dbReference type="NCBI Taxonomy" id="269670"/>
    <lineage>
        <taxon>Bacteria</taxon>
        <taxon>Bacillati</taxon>
        <taxon>Bacillota</taxon>
        <taxon>Bacilli</taxon>
        <taxon>Bacillales</taxon>
        <taxon>Sporolactobacillaceae</taxon>
        <taxon>Sporolactobacillus</taxon>
    </lineage>
</organism>
<dbReference type="RefSeq" id="WP_093670111.1">
    <property type="nucleotide sequence ID" value="NZ_FOOY01000004.1"/>
</dbReference>
<reference evidence="2" key="1">
    <citation type="submission" date="2016-10" db="EMBL/GenBank/DDBJ databases">
        <authorList>
            <person name="Varghese N."/>
            <person name="Submissions S."/>
        </authorList>
    </citation>
    <scope>NUCLEOTIDE SEQUENCE [LARGE SCALE GENOMIC DNA]</scope>
    <source>
        <strain evidence="2">ATCC 700379</strain>
    </source>
</reference>
<dbReference type="EMBL" id="FOOY01000004">
    <property type="protein sequence ID" value="SFG10811.1"/>
    <property type="molecule type" value="Genomic_DNA"/>
</dbReference>
<name>A0A1I2PBI1_9BACL</name>
<keyword evidence="2" id="KW-1185">Reference proteome</keyword>
<evidence type="ECO:0000313" key="1">
    <source>
        <dbReference type="EMBL" id="SFG10811.1"/>
    </source>
</evidence>
<evidence type="ECO:0000313" key="2">
    <source>
        <dbReference type="Proteomes" id="UP000198752"/>
    </source>
</evidence>
<dbReference type="Proteomes" id="UP000198752">
    <property type="component" value="Unassembled WGS sequence"/>
</dbReference>